<protein>
    <submittedName>
        <fullName evidence="1">Uncharacterized protein</fullName>
    </submittedName>
</protein>
<organism evidence="1 2">
    <name type="scientific">Pristionchus fissidentatus</name>
    <dbReference type="NCBI Taxonomy" id="1538716"/>
    <lineage>
        <taxon>Eukaryota</taxon>
        <taxon>Metazoa</taxon>
        <taxon>Ecdysozoa</taxon>
        <taxon>Nematoda</taxon>
        <taxon>Chromadorea</taxon>
        <taxon>Rhabditida</taxon>
        <taxon>Rhabditina</taxon>
        <taxon>Diplogasteromorpha</taxon>
        <taxon>Diplogasteroidea</taxon>
        <taxon>Neodiplogasteridae</taxon>
        <taxon>Pristionchus</taxon>
    </lineage>
</organism>
<dbReference type="EMBL" id="BTSY01000001">
    <property type="protein sequence ID" value="GMT11387.1"/>
    <property type="molecule type" value="Genomic_DNA"/>
</dbReference>
<feature type="non-terminal residue" evidence="1">
    <location>
        <position position="1"/>
    </location>
</feature>
<dbReference type="Proteomes" id="UP001432322">
    <property type="component" value="Unassembled WGS sequence"/>
</dbReference>
<feature type="non-terminal residue" evidence="1">
    <location>
        <position position="108"/>
    </location>
</feature>
<name>A0AAV5UXT2_9BILA</name>
<sequence length="108" mass="13056">DTDFLEMYASLWQTRFVLLHIREPDTNTTIELPRSLIPTFCRFYDVCACPFIINVEWLVELITFRLNQALNDGYMKFRVSAMWTNRHRFCFESDIEVTTLHRSKWEIK</sequence>
<keyword evidence="2" id="KW-1185">Reference proteome</keyword>
<accession>A0AAV5UXT2</accession>
<reference evidence="1" key="1">
    <citation type="submission" date="2023-10" db="EMBL/GenBank/DDBJ databases">
        <title>Genome assembly of Pristionchus species.</title>
        <authorList>
            <person name="Yoshida K."/>
            <person name="Sommer R.J."/>
        </authorList>
    </citation>
    <scope>NUCLEOTIDE SEQUENCE</scope>
    <source>
        <strain evidence="1">RS5133</strain>
    </source>
</reference>
<evidence type="ECO:0000313" key="1">
    <source>
        <dbReference type="EMBL" id="GMT11387.1"/>
    </source>
</evidence>
<dbReference type="AlphaFoldDB" id="A0AAV5UXT2"/>
<proteinExistence type="predicted"/>
<gene>
    <name evidence="1" type="ORF">PFISCL1PPCAC_2684</name>
</gene>
<comment type="caution">
    <text evidence="1">The sequence shown here is derived from an EMBL/GenBank/DDBJ whole genome shotgun (WGS) entry which is preliminary data.</text>
</comment>
<evidence type="ECO:0000313" key="2">
    <source>
        <dbReference type="Proteomes" id="UP001432322"/>
    </source>
</evidence>